<dbReference type="Gene3D" id="3.40.1010.10">
    <property type="entry name" value="Cobalt-precorrin-4 Transmethylase, Domain 1"/>
    <property type="match status" value="1"/>
</dbReference>
<dbReference type="Gene3D" id="3.30.950.10">
    <property type="entry name" value="Methyltransferase, Cobalt-precorrin-4 Transmethylase, Domain 2"/>
    <property type="match status" value="1"/>
</dbReference>
<accession>A0A4Y6I6E0</accession>
<keyword evidence="5 6" id="KW-0949">S-adenosyl-L-methionine</keyword>
<evidence type="ECO:0000256" key="2">
    <source>
        <dbReference type="ARBA" id="ARBA00022552"/>
    </source>
</evidence>
<keyword evidence="3 6" id="KW-0489">Methyltransferase</keyword>
<evidence type="ECO:0000313" key="8">
    <source>
        <dbReference type="EMBL" id="QDF65194.1"/>
    </source>
</evidence>
<dbReference type="PANTHER" id="PTHR46111:SF1">
    <property type="entry name" value="RIBOSOMAL RNA SMALL SUBUNIT METHYLTRANSFERASE I"/>
    <property type="match status" value="1"/>
</dbReference>
<keyword evidence="9" id="KW-1185">Reference proteome</keyword>
<dbReference type="CDD" id="cd11648">
    <property type="entry name" value="RsmI"/>
    <property type="match status" value="1"/>
</dbReference>
<evidence type="ECO:0000256" key="5">
    <source>
        <dbReference type="ARBA" id="ARBA00022691"/>
    </source>
</evidence>
<dbReference type="InterPro" id="IPR000878">
    <property type="entry name" value="4pyrrol_Mease"/>
</dbReference>
<evidence type="ECO:0000256" key="4">
    <source>
        <dbReference type="ARBA" id="ARBA00022679"/>
    </source>
</evidence>
<gene>
    <name evidence="6 8" type="primary">rsmI</name>
    <name evidence="8" type="ORF">FIV53_02770</name>
</gene>
<dbReference type="InterPro" id="IPR008189">
    <property type="entry name" value="rRNA_ssu_MeTfrase_I"/>
</dbReference>
<comment type="subcellular location">
    <subcellularLocation>
        <location evidence="6">Cytoplasm</location>
    </subcellularLocation>
</comment>
<dbReference type="NCBIfam" id="TIGR00096">
    <property type="entry name" value="16S rRNA (cytidine(1402)-2'-O)-methyltransferase"/>
    <property type="match status" value="1"/>
</dbReference>
<dbReference type="SUPFAM" id="SSF53790">
    <property type="entry name" value="Tetrapyrrole methylase"/>
    <property type="match status" value="1"/>
</dbReference>
<dbReference type="PANTHER" id="PTHR46111">
    <property type="entry name" value="RIBOSOMAL RNA SMALL SUBUNIT METHYLTRANSFERASE I"/>
    <property type="match status" value="1"/>
</dbReference>
<dbReference type="InterPro" id="IPR018063">
    <property type="entry name" value="SAM_MeTrfase_RsmI_CS"/>
</dbReference>
<dbReference type="InterPro" id="IPR014776">
    <property type="entry name" value="4pyrrole_Mease_sub2"/>
</dbReference>
<evidence type="ECO:0000256" key="1">
    <source>
        <dbReference type="ARBA" id="ARBA00022490"/>
    </source>
</evidence>
<dbReference type="Pfam" id="PF00590">
    <property type="entry name" value="TP_methylase"/>
    <property type="match status" value="1"/>
</dbReference>
<dbReference type="FunFam" id="3.40.1010.10:FF:000007">
    <property type="entry name" value="Ribosomal RNA small subunit methyltransferase I"/>
    <property type="match status" value="1"/>
</dbReference>
<organism evidence="8 9">
    <name type="scientific">Mycoplasma nasistruthionis</name>
    <dbReference type="NCBI Taxonomy" id="353852"/>
    <lineage>
        <taxon>Bacteria</taxon>
        <taxon>Bacillati</taxon>
        <taxon>Mycoplasmatota</taxon>
        <taxon>Mollicutes</taxon>
        <taxon>Mycoplasmataceae</taxon>
        <taxon>Mycoplasma</taxon>
    </lineage>
</organism>
<dbReference type="Proteomes" id="UP000315201">
    <property type="component" value="Chromosome"/>
</dbReference>
<dbReference type="InterPro" id="IPR035996">
    <property type="entry name" value="4pyrrol_Methylase_sf"/>
</dbReference>
<protein>
    <recommendedName>
        <fullName evidence="6">Ribosomal RNA small subunit methyltransferase I</fullName>
        <ecNumber evidence="6">2.1.1.198</ecNumber>
    </recommendedName>
    <alternativeName>
        <fullName evidence="6">16S rRNA 2'-O-ribose C1402 methyltransferase</fullName>
    </alternativeName>
    <alternativeName>
        <fullName evidence="6">rRNA (cytidine-2'-O-)-methyltransferase RsmI</fullName>
    </alternativeName>
</protein>
<sequence length="243" mass="27438">MAKLYIVGTPIGNLGDITIRALNTLKSVNFIACEDTRVTRKLLDRYLEPNEIASKKLFKYDKFTEKNSAKGIINLIEQGNDVALVSDAGMPVVSDPGFDAISQALAQDIDIEIIPGVTAAITAFVGSNFSAEFTFLGFIKDKTQQRINQLKELAIGTYIFYVSPHKLIQTLDDIYTVFQDKAQLCLTKELTKLYEQWFRGNALELKEHFQSLDSIKGEYTLVLNIPKSKREKVNKYKKDKIEK</sequence>
<keyword evidence="1 6" id="KW-0963">Cytoplasm</keyword>
<dbReference type="RefSeq" id="WP_208664741.1">
    <property type="nucleotide sequence ID" value="NZ_CP041147.1"/>
</dbReference>
<evidence type="ECO:0000256" key="6">
    <source>
        <dbReference type="HAMAP-Rule" id="MF_01877"/>
    </source>
</evidence>
<evidence type="ECO:0000259" key="7">
    <source>
        <dbReference type="Pfam" id="PF00590"/>
    </source>
</evidence>
<name>A0A4Y6I6E0_9MOLU</name>
<feature type="domain" description="Tetrapyrrole methylase" evidence="7">
    <location>
        <begin position="3"/>
        <end position="204"/>
    </location>
</feature>
<reference evidence="8 9" key="1">
    <citation type="submission" date="2019-06" db="EMBL/GenBank/DDBJ databases">
        <title>Mycoplasma nasistruthionis sp. nov. str Ms03.</title>
        <authorList>
            <person name="Botes A."/>
        </authorList>
    </citation>
    <scope>NUCLEOTIDE SEQUENCE [LARGE SCALE GENOMIC DNA]</scope>
    <source>
        <strain evidence="8 9">Ms03</strain>
    </source>
</reference>
<keyword evidence="4 6" id="KW-0808">Transferase</keyword>
<evidence type="ECO:0000256" key="3">
    <source>
        <dbReference type="ARBA" id="ARBA00022603"/>
    </source>
</evidence>
<proteinExistence type="inferred from homology"/>
<comment type="similarity">
    <text evidence="6">Belongs to the methyltransferase superfamily. RsmI family.</text>
</comment>
<dbReference type="PROSITE" id="PS01296">
    <property type="entry name" value="RSMI"/>
    <property type="match status" value="1"/>
</dbReference>
<evidence type="ECO:0000313" key="9">
    <source>
        <dbReference type="Proteomes" id="UP000315201"/>
    </source>
</evidence>
<keyword evidence="2 6" id="KW-0698">rRNA processing</keyword>
<comment type="catalytic activity">
    <reaction evidence="6">
        <text>cytidine(1402) in 16S rRNA + S-adenosyl-L-methionine = 2'-O-methylcytidine(1402) in 16S rRNA + S-adenosyl-L-homocysteine + H(+)</text>
        <dbReference type="Rhea" id="RHEA:42924"/>
        <dbReference type="Rhea" id="RHEA-COMP:10285"/>
        <dbReference type="Rhea" id="RHEA-COMP:10286"/>
        <dbReference type="ChEBI" id="CHEBI:15378"/>
        <dbReference type="ChEBI" id="CHEBI:57856"/>
        <dbReference type="ChEBI" id="CHEBI:59789"/>
        <dbReference type="ChEBI" id="CHEBI:74495"/>
        <dbReference type="ChEBI" id="CHEBI:82748"/>
        <dbReference type="EC" id="2.1.1.198"/>
    </reaction>
</comment>
<dbReference type="GO" id="GO:0070677">
    <property type="term" value="F:rRNA (cytosine-2'-O-)-methyltransferase activity"/>
    <property type="evidence" value="ECO:0007669"/>
    <property type="project" value="UniProtKB-UniRule"/>
</dbReference>
<dbReference type="EMBL" id="CP041147">
    <property type="protein sequence ID" value="QDF65194.1"/>
    <property type="molecule type" value="Genomic_DNA"/>
</dbReference>
<dbReference type="GO" id="GO:0005737">
    <property type="term" value="C:cytoplasm"/>
    <property type="evidence" value="ECO:0007669"/>
    <property type="project" value="UniProtKB-SubCell"/>
</dbReference>
<dbReference type="HAMAP" id="MF_01877">
    <property type="entry name" value="16SrRNA_methyltr_I"/>
    <property type="match status" value="1"/>
</dbReference>
<dbReference type="AlphaFoldDB" id="A0A4Y6I6E0"/>
<dbReference type="InterPro" id="IPR014777">
    <property type="entry name" value="4pyrrole_Mease_sub1"/>
</dbReference>
<comment type="function">
    <text evidence="6">Catalyzes the 2'-O-methylation of the ribose of cytidine 1402 (C1402) in 16S rRNA.</text>
</comment>
<dbReference type="PIRSF" id="PIRSF005917">
    <property type="entry name" value="MTase_YraL"/>
    <property type="match status" value="1"/>
</dbReference>
<dbReference type="EC" id="2.1.1.198" evidence="6"/>